<feature type="region of interest" description="Disordered" evidence="1">
    <location>
        <begin position="415"/>
        <end position="434"/>
    </location>
</feature>
<feature type="compositionally biased region" description="Basic and acidic residues" evidence="1">
    <location>
        <begin position="306"/>
        <end position="319"/>
    </location>
</feature>
<feature type="compositionally biased region" description="Polar residues" evidence="1">
    <location>
        <begin position="174"/>
        <end position="184"/>
    </location>
</feature>
<feature type="region of interest" description="Disordered" evidence="1">
    <location>
        <begin position="173"/>
        <end position="387"/>
    </location>
</feature>
<proteinExistence type="predicted"/>
<sequence length="658" mass="71980">MSRFIVSFSTEETEAALAYYSSHATQLPPLVSGFFQTLLHQFYNESHSENVPRDTSFCSAPTDSRSTTNLQMKTTNASHATTINSIQNPRLSQTIRPYLLTPSPSPPRMLPEDGRFKRMTTSQSDFSQTASTMNQIQRGGFSLPTSAPSTPRILQDTNSVQLGVEETRLPFFNSVETTVDSGNTGRKDPPSSSPTASPFPSTFLQDSESQMTTTLPKDFPPTPAITWRGFALPKPSPPLPETRPPSPSIGSVSGDSILDTNNTVQKEGIAGQRSRLRILSEKGLGDSEHMDVQNSRKRKRPTVTENEDRNDFIEEHNLEQDDLADDEEEEEEDDDENDGDYFEGNIGETNGADKADKADEDEEADEDEDEEADEEAGVGPAEGGAEGEEIAPEMGRTLHGDVQVEAAYAGPVGTGAGTATGSNSNNSFVYSPDRASPSQEVQQESTLLLLALSSSSDSLDWAEEFVKAIDGEPWTKSDALTTESITNLAHRCSRSKNMDTFATFCRMLNELMFAAKVNSIIHAQQRAFPSRTPSIKGILNNLKQEGFRESDLSIWMSTGTRWARIAGAASIYSLILIAVKRLSYRWGREISSATLVEVVWHTGGPGSAGFRVGSSMRVGSAQYQGTRHPSGTPDTQKAANSAYRHNTVNYSIYYVQIQ</sequence>
<keyword evidence="3" id="KW-1185">Reference proteome</keyword>
<gene>
    <name evidence="2" type="ORF">F5878DRAFT_663832</name>
</gene>
<evidence type="ECO:0000256" key="1">
    <source>
        <dbReference type="SAM" id="MobiDB-lite"/>
    </source>
</evidence>
<accession>A0AA38UB67</accession>
<feature type="compositionally biased region" description="Basic and acidic residues" evidence="1">
    <location>
        <begin position="278"/>
        <end position="291"/>
    </location>
</feature>
<feature type="compositionally biased region" description="Acidic residues" evidence="1">
    <location>
        <begin position="358"/>
        <end position="376"/>
    </location>
</feature>
<comment type="caution">
    <text evidence="2">The sequence shown here is derived from an EMBL/GenBank/DDBJ whole genome shotgun (WGS) entry which is preliminary data.</text>
</comment>
<feature type="compositionally biased region" description="Acidic residues" evidence="1">
    <location>
        <begin position="320"/>
        <end position="341"/>
    </location>
</feature>
<evidence type="ECO:0000313" key="3">
    <source>
        <dbReference type="Proteomes" id="UP001163846"/>
    </source>
</evidence>
<feature type="compositionally biased region" description="Pro residues" evidence="1">
    <location>
        <begin position="234"/>
        <end position="247"/>
    </location>
</feature>
<evidence type="ECO:0000313" key="2">
    <source>
        <dbReference type="EMBL" id="KAJ3835470.1"/>
    </source>
</evidence>
<protein>
    <submittedName>
        <fullName evidence="2">Uncharacterized protein</fullName>
    </submittedName>
</protein>
<name>A0AA38UB67_9AGAR</name>
<dbReference type="AlphaFoldDB" id="A0AA38UB67"/>
<dbReference type="Proteomes" id="UP001163846">
    <property type="component" value="Unassembled WGS sequence"/>
</dbReference>
<feature type="compositionally biased region" description="Polar residues" evidence="1">
    <location>
        <begin position="204"/>
        <end position="215"/>
    </location>
</feature>
<feature type="compositionally biased region" description="Polar residues" evidence="1">
    <location>
        <begin position="249"/>
        <end position="265"/>
    </location>
</feature>
<dbReference type="EMBL" id="MU806408">
    <property type="protein sequence ID" value="KAJ3835470.1"/>
    <property type="molecule type" value="Genomic_DNA"/>
</dbReference>
<organism evidence="2 3">
    <name type="scientific">Lentinula raphanica</name>
    <dbReference type="NCBI Taxonomy" id="153919"/>
    <lineage>
        <taxon>Eukaryota</taxon>
        <taxon>Fungi</taxon>
        <taxon>Dikarya</taxon>
        <taxon>Basidiomycota</taxon>
        <taxon>Agaricomycotina</taxon>
        <taxon>Agaricomycetes</taxon>
        <taxon>Agaricomycetidae</taxon>
        <taxon>Agaricales</taxon>
        <taxon>Marasmiineae</taxon>
        <taxon>Omphalotaceae</taxon>
        <taxon>Lentinula</taxon>
    </lineage>
</organism>
<feature type="compositionally biased region" description="Low complexity" evidence="1">
    <location>
        <begin position="193"/>
        <end position="203"/>
    </location>
</feature>
<reference evidence="2" key="1">
    <citation type="submission" date="2022-08" db="EMBL/GenBank/DDBJ databases">
        <authorList>
            <consortium name="DOE Joint Genome Institute"/>
            <person name="Min B."/>
            <person name="Riley R."/>
            <person name="Sierra-Patev S."/>
            <person name="Naranjo-Ortiz M."/>
            <person name="Looney B."/>
            <person name="Konkel Z."/>
            <person name="Slot J.C."/>
            <person name="Sakamoto Y."/>
            <person name="Steenwyk J.L."/>
            <person name="Rokas A."/>
            <person name="Carro J."/>
            <person name="Camarero S."/>
            <person name="Ferreira P."/>
            <person name="Molpeceres G."/>
            <person name="Ruiz-Duenas F.J."/>
            <person name="Serrano A."/>
            <person name="Henrissat B."/>
            <person name="Drula E."/>
            <person name="Hughes K.W."/>
            <person name="Mata J.L."/>
            <person name="Ishikawa N.K."/>
            <person name="Vargas-Isla R."/>
            <person name="Ushijima S."/>
            <person name="Smith C.A."/>
            <person name="Ahrendt S."/>
            <person name="Andreopoulos W."/>
            <person name="He G."/>
            <person name="Labutti K."/>
            <person name="Lipzen A."/>
            <person name="Ng V."/>
            <person name="Sandor L."/>
            <person name="Barry K."/>
            <person name="Martinez A.T."/>
            <person name="Xiao Y."/>
            <person name="Gibbons J.G."/>
            <person name="Terashima K."/>
            <person name="Hibbett D.S."/>
            <person name="Grigoriev I.V."/>
        </authorList>
    </citation>
    <scope>NUCLEOTIDE SEQUENCE</scope>
    <source>
        <strain evidence="2">TFB9207</strain>
    </source>
</reference>